<organism evidence="1 2">
    <name type="scientific">Rangifer tarandus platyrhynchus</name>
    <name type="common">Svalbard reindeer</name>
    <dbReference type="NCBI Taxonomy" id="3082113"/>
    <lineage>
        <taxon>Eukaryota</taxon>
        <taxon>Metazoa</taxon>
        <taxon>Chordata</taxon>
        <taxon>Craniata</taxon>
        <taxon>Vertebrata</taxon>
        <taxon>Euteleostomi</taxon>
        <taxon>Mammalia</taxon>
        <taxon>Eutheria</taxon>
        <taxon>Laurasiatheria</taxon>
        <taxon>Artiodactyla</taxon>
        <taxon>Ruminantia</taxon>
        <taxon>Pecora</taxon>
        <taxon>Cervidae</taxon>
        <taxon>Odocoileinae</taxon>
        <taxon>Rangifer</taxon>
    </lineage>
</organism>
<keyword evidence="2" id="KW-1185">Reference proteome</keyword>
<reference evidence="1" key="1">
    <citation type="submission" date="2023-04" db="EMBL/GenBank/DDBJ databases">
        <authorList>
            <consortium name="ELIXIR-Norway"/>
        </authorList>
    </citation>
    <scope>NUCLEOTIDE SEQUENCE [LARGE SCALE GENOMIC DNA]</scope>
</reference>
<gene>
    <name evidence="1" type="ORF">MRATA1EN1_LOCUS26251</name>
</gene>
<evidence type="ECO:0000313" key="1">
    <source>
        <dbReference type="EMBL" id="CAI9177289.1"/>
    </source>
</evidence>
<evidence type="ECO:0000313" key="2">
    <source>
        <dbReference type="Proteomes" id="UP001176941"/>
    </source>
</evidence>
<sequence length="158" mass="17201">MRVSVCLCSVDRDCGQRSVINSKKSSRATVVFSGVFFSLNWVVRFIRNQPSRKADCTNTALGYHLGWSRQDYQGCAALLPTNKQIPKLNTPGCRTRLPARPCVAAAGSLPCGHRWLDPCPQCVLRGLGPSARQPCWLSSVLGSSPSGNTERVVGGHTW</sequence>
<proteinExistence type="predicted"/>
<accession>A0ABN8ZU97</accession>
<dbReference type="EMBL" id="OX459942">
    <property type="protein sequence ID" value="CAI9177289.1"/>
    <property type="molecule type" value="Genomic_DNA"/>
</dbReference>
<dbReference type="Proteomes" id="UP001176941">
    <property type="component" value="Chromosome 6"/>
</dbReference>
<name>A0ABN8ZU97_RANTA</name>
<protein>
    <submittedName>
        <fullName evidence="1">Uncharacterized protein</fullName>
    </submittedName>
</protein>